<dbReference type="EMBL" id="CP025197">
    <property type="protein sequence ID" value="AUG56782.1"/>
    <property type="molecule type" value="Genomic_DNA"/>
</dbReference>
<protein>
    <submittedName>
        <fullName evidence="1">Uncharacterized protein</fullName>
    </submittedName>
</protein>
<evidence type="ECO:0000313" key="2">
    <source>
        <dbReference type="Proteomes" id="UP000233534"/>
    </source>
</evidence>
<reference evidence="1 2" key="1">
    <citation type="submission" date="2017-12" db="EMBL/GenBank/DDBJ databases">
        <title>Complete genome sequence of Herbivorax saccincola GGR1, a novel Cellulosome-producing hydrolytic bacterium in a thermophilic biogas plant, established by Illumina and Nanopore MinION sequencing.</title>
        <authorList>
            <person name="Pechtl A."/>
            <person name="Ruckert C."/>
            <person name="Koeck D.E."/>
            <person name="Maus I."/>
            <person name="Winkler A."/>
            <person name="Kalinowski J."/>
            <person name="Puhler A."/>
            <person name="Schwarz W.W."/>
            <person name="Zverlov V.V."/>
            <person name="Schluter A."/>
            <person name="Liebl W."/>
        </authorList>
    </citation>
    <scope>NUCLEOTIDE SEQUENCE [LARGE SCALE GENOMIC DNA]</scope>
    <source>
        <strain evidence="2">SR1</strain>
    </source>
</reference>
<dbReference type="AlphaFoldDB" id="A0A2K9DZ61"/>
<sequence length="45" mass="5306">MENCEIIELYWVKNEQAVEETKKKYALVVELSHELENCITSPFFG</sequence>
<evidence type="ECO:0000313" key="1">
    <source>
        <dbReference type="EMBL" id="AUG56782.1"/>
    </source>
</evidence>
<keyword evidence="2" id="KW-1185">Reference proteome</keyword>
<dbReference type="OrthoDB" id="9808901at2"/>
<name>A0A2K9DZ61_9FIRM</name>
<dbReference type="RefSeq" id="WP_157942981.1">
    <property type="nucleotide sequence ID" value="NZ_CP025197.1"/>
</dbReference>
<organism evidence="1 2">
    <name type="scientific">Acetivibrio saccincola</name>
    <dbReference type="NCBI Taxonomy" id="1677857"/>
    <lineage>
        <taxon>Bacteria</taxon>
        <taxon>Bacillati</taxon>
        <taxon>Bacillota</taxon>
        <taxon>Clostridia</taxon>
        <taxon>Eubacteriales</taxon>
        <taxon>Oscillospiraceae</taxon>
        <taxon>Acetivibrio</taxon>
    </lineage>
</organism>
<proteinExistence type="predicted"/>
<accession>A0A2K9DZ61</accession>
<dbReference type="KEGG" id="hsc:HVS_04200"/>
<dbReference type="Proteomes" id="UP000233534">
    <property type="component" value="Chromosome"/>
</dbReference>
<gene>
    <name evidence="1" type="ORF">HVS_04200</name>
</gene>